<dbReference type="Proteomes" id="UP001205566">
    <property type="component" value="Unassembled WGS sequence"/>
</dbReference>
<dbReference type="PANTHER" id="PTHR33361">
    <property type="entry name" value="GLR0591 PROTEIN"/>
    <property type="match status" value="1"/>
</dbReference>
<proteinExistence type="predicted"/>
<evidence type="ECO:0000313" key="1">
    <source>
        <dbReference type="EMBL" id="MCQ3829860.1"/>
    </source>
</evidence>
<gene>
    <name evidence="1" type="ORF">HXX02_10430</name>
</gene>
<accession>A0ABT1P163</accession>
<protein>
    <submittedName>
        <fullName evidence="1">DUF885 domain-containing protein</fullName>
    </submittedName>
</protein>
<evidence type="ECO:0000313" key="2">
    <source>
        <dbReference type="Proteomes" id="UP001205566"/>
    </source>
</evidence>
<organism evidence="1 2">
    <name type="scientific">Microbulbifer elongatus</name>
    <dbReference type="NCBI Taxonomy" id="86173"/>
    <lineage>
        <taxon>Bacteria</taxon>
        <taxon>Pseudomonadati</taxon>
        <taxon>Pseudomonadota</taxon>
        <taxon>Gammaproteobacteria</taxon>
        <taxon>Cellvibrionales</taxon>
        <taxon>Microbulbiferaceae</taxon>
        <taxon>Microbulbifer</taxon>
    </lineage>
</organism>
<dbReference type="PANTHER" id="PTHR33361:SF2">
    <property type="entry name" value="DUF885 DOMAIN-CONTAINING PROTEIN"/>
    <property type="match status" value="1"/>
</dbReference>
<sequence length="576" mass="65778">MTCIGFLVSPAWADSPGDRLQRVIDDHWQYYLRENPTSASRMGDRRYNDRLPGVSEKDRARRLNAEKQFVARLEKIDRGQLDADAQVNRDLLLWVLNNSIESNALYLARIPVNTFYSFWNTALSASRGLNMPQVSDYEDYIQRIKETGRFFDENIANMRAGIDDGFVLPKIVVEGIAPTVRAQVYEDPTKSSLYDPFKKFPESFSQSDRQRLREAGKRAIREQAIPAFDRVATFLEGDYMDAATDSLGAEQLPGGEDYYRHAIRTYVTLDMDPAEIHKIGVAEVKRIRNEMNQLIEDSGFDGSFEEFTEFLRTDPQFYAKTPEELLKEASYIAKKIDYRLPEFFGKLPRLPYGVVPVPDEIAPNYTTASYNPAAIGGTRGGAYWVNTYALDQRPLYELVALTLHEAVPGHHLQGALSLELENVPNFRKNLYLSAFGEGWALYTERLGVEMGVYDTPYQQFGRLSYEMWRAARLVIDTGIHSQGWTRQQALDYLAENTSLSEGNVRAEVDRYISWPGQALSYKMGEIKIRELRKKAEQQLGDQFDLRAFHDAVLANGAVPMALLERQMARFIAQHSR</sequence>
<dbReference type="EMBL" id="JACASI010000030">
    <property type="protein sequence ID" value="MCQ3829860.1"/>
    <property type="molecule type" value="Genomic_DNA"/>
</dbReference>
<keyword evidence="2" id="KW-1185">Reference proteome</keyword>
<name>A0ABT1P163_9GAMM</name>
<reference evidence="1" key="1">
    <citation type="thesis" date="2020" institute="Technische Universitat Dresden" country="Dresden, Germany">
        <title>The Agarolytic System of Microbulbifer elongatus PORT2, Isolated from Batu Karas, Pangandaran West Java Indonesia.</title>
        <authorList>
            <person name="Anggraeni S.R."/>
        </authorList>
    </citation>
    <scope>NUCLEOTIDE SEQUENCE</scope>
    <source>
        <strain evidence="1">PORT2</strain>
    </source>
</reference>
<dbReference type="Pfam" id="PF05960">
    <property type="entry name" value="DUF885"/>
    <property type="match status" value="1"/>
</dbReference>
<dbReference type="InterPro" id="IPR010281">
    <property type="entry name" value="DUF885"/>
</dbReference>
<comment type="caution">
    <text evidence="1">The sequence shown here is derived from an EMBL/GenBank/DDBJ whole genome shotgun (WGS) entry which is preliminary data.</text>
</comment>